<comment type="pathway">
    <text evidence="1">Amino-acid biosynthesis; L-asparagine biosynthesis; L-asparagine from L-aspartate (L-Gln route): step 1/1.</text>
</comment>
<dbReference type="NCBIfam" id="TIGR03104">
    <property type="entry name" value="trio_amidotrans"/>
    <property type="match status" value="1"/>
</dbReference>
<evidence type="ECO:0000256" key="6">
    <source>
        <dbReference type="ARBA" id="ARBA00022888"/>
    </source>
</evidence>
<comment type="catalytic activity">
    <reaction evidence="8">
        <text>L-aspartate + L-glutamine + ATP + H2O = L-asparagine + L-glutamate + AMP + diphosphate + H(+)</text>
        <dbReference type="Rhea" id="RHEA:12228"/>
        <dbReference type="ChEBI" id="CHEBI:15377"/>
        <dbReference type="ChEBI" id="CHEBI:15378"/>
        <dbReference type="ChEBI" id="CHEBI:29985"/>
        <dbReference type="ChEBI" id="CHEBI:29991"/>
        <dbReference type="ChEBI" id="CHEBI:30616"/>
        <dbReference type="ChEBI" id="CHEBI:33019"/>
        <dbReference type="ChEBI" id="CHEBI:58048"/>
        <dbReference type="ChEBI" id="CHEBI:58359"/>
        <dbReference type="ChEBI" id="CHEBI:456215"/>
        <dbReference type="EC" id="6.3.5.4"/>
    </reaction>
</comment>
<organism evidence="10 11">
    <name type="scientific">Streptomyces cirratus</name>
    <dbReference type="NCBI Taxonomy" id="68187"/>
    <lineage>
        <taxon>Bacteria</taxon>
        <taxon>Bacillati</taxon>
        <taxon>Actinomycetota</taxon>
        <taxon>Actinomycetes</taxon>
        <taxon>Kitasatosporales</taxon>
        <taxon>Streptomycetaceae</taxon>
        <taxon>Streptomyces</taxon>
    </lineage>
</organism>
<dbReference type="InterPro" id="IPR014729">
    <property type="entry name" value="Rossmann-like_a/b/a_fold"/>
</dbReference>
<comment type="similarity">
    <text evidence="2">Belongs to the asparagine synthetase family.</text>
</comment>
<gene>
    <name evidence="10" type="primary">asnB</name>
    <name evidence="10" type="ORF">GCM10010347_26440</name>
</gene>
<dbReference type="InterPro" id="IPR001962">
    <property type="entry name" value="Asn_synthase"/>
</dbReference>
<evidence type="ECO:0000256" key="8">
    <source>
        <dbReference type="ARBA" id="ARBA00048741"/>
    </source>
</evidence>
<dbReference type="InterPro" id="IPR051786">
    <property type="entry name" value="ASN_synthetase/amidase"/>
</dbReference>
<dbReference type="EC" id="6.3.5.4" evidence="3"/>
<dbReference type="InterPro" id="IPR006426">
    <property type="entry name" value="Asn_synth_AEB"/>
</dbReference>
<dbReference type="InterPro" id="IPR017932">
    <property type="entry name" value="GATase_2_dom"/>
</dbReference>
<dbReference type="CDD" id="cd01991">
    <property type="entry name" value="Asn_synthase_B_C"/>
    <property type="match status" value="1"/>
</dbReference>
<dbReference type="InterPro" id="IPR033738">
    <property type="entry name" value="AsnB_N"/>
</dbReference>
<evidence type="ECO:0000313" key="10">
    <source>
        <dbReference type="EMBL" id="GHB55217.1"/>
    </source>
</evidence>
<dbReference type="PROSITE" id="PS51278">
    <property type="entry name" value="GATASE_TYPE_2"/>
    <property type="match status" value="1"/>
</dbReference>
<evidence type="ECO:0000259" key="9">
    <source>
        <dbReference type="PROSITE" id="PS51278"/>
    </source>
</evidence>
<dbReference type="Pfam" id="PF00733">
    <property type="entry name" value="Asn_synthase"/>
    <property type="match status" value="1"/>
</dbReference>
<evidence type="ECO:0000256" key="4">
    <source>
        <dbReference type="ARBA" id="ARBA00022741"/>
    </source>
</evidence>
<evidence type="ECO:0000256" key="2">
    <source>
        <dbReference type="ARBA" id="ARBA00005752"/>
    </source>
</evidence>
<protein>
    <recommendedName>
        <fullName evidence="3">asparagine synthase (glutamine-hydrolyzing)</fullName>
        <ecNumber evidence="3">6.3.5.4</ecNumber>
    </recommendedName>
</protein>
<keyword evidence="6" id="KW-0061">Asparagine biosynthesis</keyword>
<dbReference type="CDD" id="cd00712">
    <property type="entry name" value="AsnB"/>
    <property type="match status" value="1"/>
</dbReference>
<keyword evidence="4" id="KW-0547">Nucleotide-binding</keyword>
<dbReference type="Proteomes" id="UP000642673">
    <property type="component" value="Unassembled WGS sequence"/>
</dbReference>
<dbReference type="EMBL" id="BMVP01000004">
    <property type="protein sequence ID" value="GHB55217.1"/>
    <property type="molecule type" value="Genomic_DNA"/>
</dbReference>
<evidence type="ECO:0000256" key="1">
    <source>
        <dbReference type="ARBA" id="ARBA00005187"/>
    </source>
</evidence>
<evidence type="ECO:0000256" key="3">
    <source>
        <dbReference type="ARBA" id="ARBA00012737"/>
    </source>
</evidence>
<evidence type="ECO:0000256" key="7">
    <source>
        <dbReference type="ARBA" id="ARBA00022962"/>
    </source>
</evidence>
<feature type="domain" description="Glutamine amidotransferase type-2" evidence="9">
    <location>
        <begin position="1"/>
        <end position="188"/>
    </location>
</feature>
<dbReference type="Gene3D" id="3.60.20.10">
    <property type="entry name" value="Glutamine Phosphoribosylpyrophosphate, subunit 1, domain 1"/>
    <property type="match status" value="1"/>
</dbReference>
<evidence type="ECO:0000256" key="5">
    <source>
        <dbReference type="ARBA" id="ARBA00022840"/>
    </source>
</evidence>
<dbReference type="NCBIfam" id="TIGR01536">
    <property type="entry name" value="asn_synth_AEB"/>
    <property type="match status" value="1"/>
</dbReference>
<sequence>MEDRGPDGRGAWSQGSVALGHRRLKIIDLSESGAQPMTDPHLGITAVFNGCLYNYRELRGRLEGLGHRFFSDSDTEVLLKAYGQWGHACVEQLIGMFAFAVAEHHTGRVVLGRDRLGIKPLYLTEDADRLRFASSLPALLAGGGVDTSFDPVALHQYLTWHGTVPAPRTVLAGVRKLPPATVRVVEPDGTHRDRCYWQPSYTRRTGLGSDPVRWREAVHDALRTAVRRRTVADVPVGVLLSGGLDSSLIVALLAEEGHGDLATFAMGFESESGQEGDEFRYSDLVARRFSTDHHQYMIPSDRLPAALETAIGAMSEPMVSHDAVAFHLLAEQVAKDVKVVLCGQGADEVFAGYHWYPSIAGAARPDAPDAYADVYFDRPHDDVAAVLHPDVTARHDASRDFVRAHMAAPGAQSTLDATLRMDVHALMPDDPVKRVDNMTMAWGLEARVPFLDHELVELAAACPPELKLAQGGKGVLKDIGRRILPREVVDRPKGYFPVPAVRHMAEPVLSRVREALTAPEARRRGLFDRRRVAELLAEPDRHRTKRGASTLWQVASLEIWLQTHGIN</sequence>
<accession>A0ABQ3EZD5</accession>
<dbReference type="Gene3D" id="3.40.50.620">
    <property type="entry name" value="HUPs"/>
    <property type="match status" value="1"/>
</dbReference>
<dbReference type="PANTHER" id="PTHR43284">
    <property type="entry name" value="ASPARAGINE SYNTHETASE (GLUTAMINE-HYDROLYZING)"/>
    <property type="match status" value="1"/>
</dbReference>
<dbReference type="SUPFAM" id="SSF52402">
    <property type="entry name" value="Adenine nucleotide alpha hydrolases-like"/>
    <property type="match status" value="1"/>
</dbReference>
<dbReference type="PIRSF" id="PIRSF001589">
    <property type="entry name" value="Asn_synthetase_glu-h"/>
    <property type="match status" value="1"/>
</dbReference>
<dbReference type="PANTHER" id="PTHR43284:SF1">
    <property type="entry name" value="ASPARAGINE SYNTHETASE"/>
    <property type="match status" value="1"/>
</dbReference>
<keyword evidence="6" id="KW-0028">Amino-acid biosynthesis</keyword>
<dbReference type="Pfam" id="PF13537">
    <property type="entry name" value="GATase_7"/>
    <property type="match status" value="1"/>
</dbReference>
<dbReference type="InterPro" id="IPR017535">
    <property type="entry name" value="Asparagine_synth"/>
</dbReference>
<reference evidence="11" key="1">
    <citation type="journal article" date="2019" name="Int. J. Syst. Evol. Microbiol.">
        <title>The Global Catalogue of Microorganisms (GCM) 10K type strain sequencing project: providing services to taxonomists for standard genome sequencing and annotation.</title>
        <authorList>
            <consortium name="The Broad Institute Genomics Platform"/>
            <consortium name="The Broad Institute Genome Sequencing Center for Infectious Disease"/>
            <person name="Wu L."/>
            <person name="Ma J."/>
        </authorList>
    </citation>
    <scope>NUCLEOTIDE SEQUENCE [LARGE SCALE GENOMIC DNA]</scope>
    <source>
        <strain evidence="11">JCM 4738</strain>
    </source>
</reference>
<dbReference type="InterPro" id="IPR029055">
    <property type="entry name" value="Ntn_hydrolases_N"/>
</dbReference>
<keyword evidence="7" id="KW-0315">Glutamine amidotransferase</keyword>
<evidence type="ECO:0000313" key="11">
    <source>
        <dbReference type="Proteomes" id="UP000642673"/>
    </source>
</evidence>
<comment type="caution">
    <text evidence="10">The sequence shown here is derived from an EMBL/GenBank/DDBJ whole genome shotgun (WGS) entry which is preliminary data.</text>
</comment>
<keyword evidence="5" id="KW-0067">ATP-binding</keyword>
<proteinExistence type="inferred from homology"/>
<keyword evidence="11" id="KW-1185">Reference proteome</keyword>
<dbReference type="SUPFAM" id="SSF56235">
    <property type="entry name" value="N-terminal nucleophile aminohydrolases (Ntn hydrolases)"/>
    <property type="match status" value="1"/>
</dbReference>
<name>A0ABQ3EZD5_9ACTN</name>